<dbReference type="InterPro" id="IPR036366">
    <property type="entry name" value="PGBDSf"/>
</dbReference>
<dbReference type="KEGG" id="spse:SULPSESMR1_00833"/>
<dbReference type="EMBL" id="CP022415">
    <property type="protein sequence ID" value="ASM71664.1"/>
    <property type="molecule type" value="Genomic_DNA"/>
</dbReference>
<evidence type="ECO:0000313" key="1">
    <source>
        <dbReference type="EMBL" id="ASM71664.1"/>
    </source>
</evidence>
<dbReference type="Proteomes" id="UP000199754">
    <property type="component" value="Chromosome"/>
</dbReference>
<protein>
    <submittedName>
        <fullName evidence="1">Peptidoglycan-binding protein</fullName>
    </submittedName>
</protein>
<dbReference type="Gene3D" id="1.10.101.10">
    <property type="entry name" value="PGBD-like superfamily/PGBD"/>
    <property type="match status" value="1"/>
</dbReference>
<name>A0A221JY54_9RHOB</name>
<dbReference type="STRING" id="1402135.SAMN05444149_10570"/>
<accession>A0A221JY54</accession>
<reference evidence="1 2" key="1">
    <citation type="submission" date="2017-07" db="EMBL/GenBank/DDBJ databases">
        <title>Genome Sequence of Sulfitobacter pseudonitzschiae Strain SMR1 Isolated from a culture of the Diatom Skeletonema marinoi.</title>
        <authorList>
            <person name="Topel M."/>
            <person name="Pinder M.I.M."/>
            <person name="Johansson O.N."/>
            <person name="Kourtchenko O."/>
            <person name="Godhe A."/>
            <person name="Clarke A.K."/>
        </authorList>
    </citation>
    <scope>NUCLEOTIDE SEQUENCE [LARGE SCALE GENOMIC DNA]</scope>
    <source>
        <strain evidence="1 2">SMR1</strain>
    </source>
</reference>
<dbReference type="PROSITE" id="PS51257">
    <property type="entry name" value="PROKAR_LIPOPROTEIN"/>
    <property type="match status" value="1"/>
</dbReference>
<sequence>MIHFRTAALGILLLGACDPVTTSGMDGLEGPGMIRLTAERPEGAAVDTCWGKKTSPAIIETVEREILLKPAQVTSDGVIQQPAIYQRESIQEIVQERNDTWFEVPCAAKLTPEFISSLQRALAARKIYRGPVTGEMSMRTRAAVRRIQAPDGFDSDILTIATARKLGLVAVERQPAE</sequence>
<organism evidence="1 2">
    <name type="scientific">Pseudosulfitobacter pseudonitzschiae</name>
    <dbReference type="NCBI Taxonomy" id="1402135"/>
    <lineage>
        <taxon>Bacteria</taxon>
        <taxon>Pseudomonadati</taxon>
        <taxon>Pseudomonadota</taxon>
        <taxon>Alphaproteobacteria</taxon>
        <taxon>Rhodobacterales</taxon>
        <taxon>Roseobacteraceae</taxon>
        <taxon>Pseudosulfitobacter</taxon>
    </lineage>
</organism>
<gene>
    <name evidence="1" type="ORF">SULPSESMR1_00833</name>
</gene>
<dbReference type="InterPro" id="IPR036365">
    <property type="entry name" value="PGBD-like_sf"/>
</dbReference>
<dbReference type="SUPFAM" id="SSF47090">
    <property type="entry name" value="PGBD-like"/>
    <property type="match status" value="1"/>
</dbReference>
<dbReference type="RefSeq" id="WP_198362852.1">
    <property type="nucleotide sequence ID" value="NZ_CP022415.1"/>
</dbReference>
<proteinExistence type="predicted"/>
<keyword evidence="2" id="KW-1185">Reference proteome</keyword>
<dbReference type="AlphaFoldDB" id="A0A221JY54"/>
<evidence type="ECO:0000313" key="2">
    <source>
        <dbReference type="Proteomes" id="UP000199754"/>
    </source>
</evidence>